<accession>A0A3M7Q5M7</accession>
<dbReference type="Proteomes" id="UP000276133">
    <property type="component" value="Unassembled WGS sequence"/>
</dbReference>
<dbReference type="EMBL" id="REGN01007374">
    <property type="protein sequence ID" value="RNA06494.1"/>
    <property type="molecule type" value="Genomic_DNA"/>
</dbReference>
<organism evidence="1 2">
    <name type="scientific">Brachionus plicatilis</name>
    <name type="common">Marine rotifer</name>
    <name type="synonym">Brachionus muelleri</name>
    <dbReference type="NCBI Taxonomy" id="10195"/>
    <lineage>
        <taxon>Eukaryota</taxon>
        <taxon>Metazoa</taxon>
        <taxon>Spiralia</taxon>
        <taxon>Gnathifera</taxon>
        <taxon>Rotifera</taxon>
        <taxon>Eurotatoria</taxon>
        <taxon>Monogononta</taxon>
        <taxon>Pseudotrocha</taxon>
        <taxon>Ploima</taxon>
        <taxon>Brachionidae</taxon>
        <taxon>Brachionus</taxon>
    </lineage>
</organism>
<evidence type="ECO:0000313" key="2">
    <source>
        <dbReference type="Proteomes" id="UP000276133"/>
    </source>
</evidence>
<evidence type="ECO:0000313" key="1">
    <source>
        <dbReference type="EMBL" id="RNA06494.1"/>
    </source>
</evidence>
<dbReference type="AlphaFoldDB" id="A0A3M7Q5M7"/>
<gene>
    <name evidence="1" type="ORF">BpHYR1_038676</name>
</gene>
<protein>
    <submittedName>
        <fullName evidence="1">Uncharacterized protein</fullName>
    </submittedName>
</protein>
<comment type="caution">
    <text evidence="1">The sequence shown here is derived from an EMBL/GenBank/DDBJ whole genome shotgun (WGS) entry which is preliminary data.</text>
</comment>
<reference evidence="1 2" key="1">
    <citation type="journal article" date="2018" name="Sci. Rep.">
        <title>Genomic signatures of local adaptation to the degree of environmental predictability in rotifers.</title>
        <authorList>
            <person name="Franch-Gras L."/>
            <person name="Hahn C."/>
            <person name="Garcia-Roger E.M."/>
            <person name="Carmona M.J."/>
            <person name="Serra M."/>
            <person name="Gomez A."/>
        </authorList>
    </citation>
    <scope>NUCLEOTIDE SEQUENCE [LARGE SCALE GENOMIC DNA]</scope>
    <source>
        <strain evidence="1">HYR1</strain>
    </source>
</reference>
<name>A0A3M7Q5M7_BRAPC</name>
<keyword evidence="2" id="KW-1185">Reference proteome</keyword>
<proteinExistence type="predicted"/>
<sequence length="61" mass="7159">MAKSQLANEKNIYITHCEQTLVFIFGQFLKNVCFYQLKKLDINDGNYRKNIEVRQTSTGKD</sequence>